<evidence type="ECO:0000256" key="1">
    <source>
        <dbReference type="ARBA" id="ARBA00010364"/>
    </source>
</evidence>
<name>A0A2T5P9A7_9PSED</name>
<reference evidence="3 4" key="1">
    <citation type="submission" date="2018-04" db="EMBL/GenBank/DDBJ databases">
        <title>Pseudomonas sp. nov., isolated from mangrove soil.</title>
        <authorList>
            <person name="Chen C."/>
        </authorList>
    </citation>
    <scope>NUCLEOTIDE SEQUENCE [LARGE SCALE GENOMIC DNA]</scope>
    <source>
        <strain evidence="3 4">TC-11</strain>
    </source>
</reference>
<dbReference type="PANTHER" id="PTHR13420:SF7">
    <property type="entry name" value="UPF0235 PROTEIN C15ORF40"/>
    <property type="match status" value="1"/>
</dbReference>
<dbReference type="InterPro" id="IPR003746">
    <property type="entry name" value="DUF167"/>
</dbReference>
<dbReference type="HAMAP" id="MF_00634">
    <property type="entry name" value="UPF0235"/>
    <property type="match status" value="1"/>
</dbReference>
<dbReference type="InterPro" id="IPR036591">
    <property type="entry name" value="YggU-like_sf"/>
</dbReference>
<gene>
    <name evidence="3" type="ORF">DBO85_09425</name>
</gene>
<dbReference type="OrthoDB" id="9800587at2"/>
<sequence length="104" mass="11599">MSATQDTDGPYWRWDGDDLLLDCHLQPRASRDEFAGLQGARLKIRLCAPPVDGKANAQLLVLLAKAFGVARRNVEIESGESSRLKRVRIRHPQCLPNHLGITAR</sequence>
<accession>A0A2T5P9A7</accession>
<comment type="similarity">
    <text evidence="1 2">Belongs to the UPF0235 family.</text>
</comment>
<dbReference type="Proteomes" id="UP000244064">
    <property type="component" value="Unassembled WGS sequence"/>
</dbReference>
<dbReference type="PANTHER" id="PTHR13420">
    <property type="entry name" value="UPF0235 PROTEIN C15ORF40"/>
    <property type="match status" value="1"/>
</dbReference>
<keyword evidence="4" id="KW-1185">Reference proteome</keyword>
<dbReference type="RefSeq" id="WP_108107007.1">
    <property type="nucleotide sequence ID" value="NZ_QASN01000017.1"/>
</dbReference>
<protein>
    <recommendedName>
        <fullName evidence="2">UPF0235 protein DBO85_09425</fullName>
    </recommendedName>
</protein>
<organism evidence="3 4">
    <name type="scientific">Pseudomonas mangrovi</name>
    <dbReference type="NCBI Taxonomy" id="2161748"/>
    <lineage>
        <taxon>Bacteria</taxon>
        <taxon>Pseudomonadati</taxon>
        <taxon>Pseudomonadota</taxon>
        <taxon>Gammaproteobacteria</taxon>
        <taxon>Pseudomonadales</taxon>
        <taxon>Pseudomonadaceae</taxon>
        <taxon>Pseudomonas</taxon>
    </lineage>
</organism>
<dbReference type="GO" id="GO:0005737">
    <property type="term" value="C:cytoplasm"/>
    <property type="evidence" value="ECO:0007669"/>
    <property type="project" value="TreeGrafter"/>
</dbReference>
<dbReference type="Pfam" id="PF02594">
    <property type="entry name" value="DUF167"/>
    <property type="match status" value="1"/>
</dbReference>
<evidence type="ECO:0000313" key="4">
    <source>
        <dbReference type="Proteomes" id="UP000244064"/>
    </source>
</evidence>
<dbReference type="SMART" id="SM01152">
    <property type="entry name" value="DUF167"/>
    <property type="match status" value="1"/>
</dbReference>
<comment type="caution">
    <text evidence="3">The sequence shown here is derived from an EMBL/GenBank/DDBJ whole genome shotgun (WGS) entry which is preliminary data.</text>
</comment>
<evidence type="ECO:0000313" key="3">
    <source>
        <dbReference type="EMBL" id="PTU74310.1"/>
    </source>
</evidence>
<evidence type="ECO:0000256" key="2">
    <source>
        <dbReference type="HAMAP-Rule" id="MF_00634"/>
    </source>
</evidence>
<dbReference type="AlphaFoldDB" id="A0A2T5P9A7"/>
<dbReference type="Gene3D" id="3.30.1200.10">
    <property type="entry name" value="YggU-like"/>
    <property type="match status" value="1"/>
</dbReference>
<dbReference type="EMBL" id="QASN01000017">
    <property type="protein sequence ID" value="PTU74310.1"/>
    <property type="molecule type" value="Genomic_DNA"/>
</dbReference>
<dbReference type="NCBIfam" id="TIGR00251">
    <property type="entry name" value="DUF167 family protein"/>
    <property type="match status" value="1"/>
</dbReference>
<proteinExistence type="inferred from homology"/>
<dbReference type="SUPFAM" id="SSF69786">
    <property type="entry name" value="YggU-like"/>
    <property type="match status" value="1"/>
</dbReference>